<evidence type="ECO:0000313" key="2">
    <source>
        <dbReference type="Proteomes" id="UP000253250"/>
    </source>
</evidence>
<dbReference type="RefSeq" id="WP_065971074.1">
    <property type="nucleotide sequence ID" value="NZ_CP080624.1"/>
</dbReference>
<dbReference type="GO" id="GO:0004520">
    <property type="term" value="F:DNA endonuclease activity"/>
    <property type="evidence" value="ECO:0007669"/>
    <property type="project" value="TreeGrafter"/>
</dbReference>
<dbReference type="PROSITE" id="PS50828">
    <property type="entry name" value="SMR"/>
    <property type="match status" value="1"/>
</dbReference>
<dbReference type="Proteomes" id="UP000253250">
    <property type="component" value="Unassembled WGS sequence"/>
</dbReference>
<keyword evidence="2" id="KW-1185">Reference proteome</keyword>
<gene>
    <name evidence="1" type="ORF">C4900_04450</name>
</gene>
<dbReference type="Pfam" id="PF01713">
    <property type="entry name" value="Smr"/>
    <property type="match status" value="1"/>
</dbReference>
<dbReference type="OrthoDB" id="9808881at2"/>
<organism evidence="1 2">
    <name type="scientific">Acidiferrobacter thiooxydans</name>
    <dbReference type="NCBI Taxonomy" id="163359"/>
    <lineage>
        <taxon>Bacteria</taxon>
        <taxon>Pseudomonadati</taxon>
        <taxon>Pseudomonadota</taxon>
        <taxon>Gammaproteobacteria</taxon>
        <taxon>Acidiferrobacterales</taxon>
        <taxon>Acidiferrobacteraceae</taxon>
        <taxon>Acidiferrobacter</taxon>
    </lineage>
</organism>
<dbReference type="SMART" id="SM00463">
    <property type="entry name" value="SMR"/>
    <property type="match status" value="1"/>
</dbReference>
<name>A0A1C2G0B7_9GAMM</name>
<dbReference type="SUPFAM" id="SSF160443">
    <property type="entry name" value="SMR domain-like"/>
    <property type="match status" value="1"/>
</dbReference>
<comment type="caution">
    <text evidence="1">The sequence shown here is derived from an EMBL/GenBank/DDBJ whole genome shotgun (WGS) entry which is preliminary data.</text>
</comment>
<dbReference type="PANTHER" id="PTHR35562:SF2">
    <property type="entry name" value="DNA ENDONUCLEASE SMRA-RELATED"/>
    <property type="match status" value="1"/>
</dbReference>
<dbReference type="Gene3D" id="3.30.1370.110">
    <property type="match status" value="1"/>
</dbReference>
<dbReference type="InterPro" id="IPR002625">
    <property type="entry name" value="Smr_dom"/>
</dbReference>
<reference evidence="1 2" key="1">
    <citation type="submission" date="2018-02" db="EMBL/GenBank/DDBJ databases">
        <title>Insights into the biology of acidophilic members of the Acidiferrobacteraceae family derived from comparative genomic analyses.</title>
        <authorList>
            <person name="Issotta F."/>
            <person name="Thyssen C."/>
            <person name="Mena C."/>
            <person name="Moya A."/>
            <person name="Bellenberg S."/>
            <person name="Sproer C."/>
            <person name="Covarrubias P.C."/>
            <person name="Sand W."/>
            <person name="Quatrini R."/>
            <person name="Vera M."/>
        </authorList>
    </citation>
    <scope>NUCLEOTIDE SEQUENCE [LARGE SCALE GENOMIC DNA]</scope>
    <source>
        <strain evidence="2">m-1</strain>
    </source>
</reference>
<dbReference type="EMBL" id="PSYR01000001">
    <property type="protein sequence ID" value="RCN59003.1"/>
    <property type="molecule type" value="Genomic_DNA"/>
</dbReference>
<sequence length="178" mass="20016">MADNPDDTPSSFARAMTGVRKLAQDRVAPFRPRLRPIPWQSRRDREAVIVEMLTFSPQDIDLATGDELLFRRPGIDKETMRRMKRGQFALEGELDLHGLTVEQARAAFAAFLHEAIRQGLRCVRIIHGKGLGSEARLPVLKGFVNRWLRQTNAVLAFCSARPEQGGTGAVTVLLRRRS</sequence>
<dbReference type="STRING" id="163359.A9R16_13685"/>
<protein>
    <submittedName>
        <fullName evidence="1">DNA mismatch repair protein MutS</fullName>
    </submittedName>
</protein>
<dbReference type="PANTHER" id="PTHR35562">
    <property type="entry name" value="DNA ENDONUCLEASE SMRA-RELATED"/>
    <property type="match status" value="1"/>
</dbReference>
<evidence type="ECO:0000313" key="1">
    <source>
        <dbReference type="EMBL" id="RCN59003.1"/>
    </source>
</evidence>
<dbReference type="AlphaFoldDB" id="A0A1C2G0B7"/>
<proteinExistence type="predicted"/>
<dbReference type="InterPro" id="IPR036063">
    <property type="entry name" value="Smr_dom_sf"/>
</dbReference>
<accession>A0A1C2G0B7</accession>